<dbReference type="NCBIfam" id="TIGR01224">
    <property type="entry name" value="hutI"/>
    <property type="match status" value="1"/>
</dbReference>
<evidence type="ECO:0000313" key="10">
    <source>
        <dbReference type="Proteomes" id="UP001320122"/>
    </source>
</evidence>
<feature type="binding site" evidence="7">
    <location>
        <position position="320"/>
    </location>
    <ligand>
        <name>4-imidazolone-5-propanoate</name>
        <dbReference type="ChEBI" id="CHEBI:77893"/>
    </ligand>
</feature>
<evidence type="ECO:0000256" key="1">
    <source>
        <dbReference type="ARBA" id="ARBA00012864"/>
    </source>
</evidence>
<feature type="binding site" evidence="7">
    <location>
        <position position="72"/>
    </location>
    <ligand>
        <name>Zn(2+)</name>
        <dbReference type="ChEBI" id="CHEBI:29105"/>
    </ligand>
</feature>
<dbReference type="Gene3D" id="2.30.40.10">
    <property type="entry name" value="Urease, subunit C, domain 1"/>
    <property type="match status" value="1"/>
</dbReference>
<comment type="pathway">
    <text evidence="7">Amino-acid degradation; L-histidine degradation into L-glutamate; N-formimidoyl-L-glutamate from L-histidine: step 3/3.</text>
</comment>
<feature type="binding site" evidence="7">
    <location>
        <position position="79"/>
    </location>
    <ligand>
        <name>4-imidazolone-5-propanoate</name>
        <dbReference type="ChEBI" id="CHEBI:77893"/>
    </ligand>
</feature>
<feature type="binding site" evidence="7">
    <location>
        <position position="315"/>
    </location>
    <ligand>
        <name>Fe(3+)</name>
        <dbReference type="ChEBI" id="CHEBI:29034"/>
    </ligand>
</feature>
<evidence type="ECO:0000256" key="5">
    <source>
        <dbReference type="ARBA" id="ARBA00022833"/>
    </source>
</evidence>
<comment type="function">
    <text evidence="7">Catalyzes the hydrolytic cleavage of the carbon-nitrogen bond in imidazolone-5-propanoate to yield N-formimidoyl-L-glutamate. It is the third step in the universal histidine degradation pathway.</text>
</comment>
<keyword evidence="5 7" id="KW-0862">Zinc</keyword>
<organism evidence="9 10">
    <name type="scientific">Billgrantia zhangzhouensis</name>
    <dbReference type="NCBI Taxonomy" id="2733481"/>
    <lineage>
        <taxon>Bacteria</taxon>
        <taxon>Pseudomonadati</taxon>
        <taxon>Pseudomonadota</taxon>
        <taxon>Gammaproteobacteria</taxon>
        <taxon>Oceanospirillales</taxon>
        <taxon>Halomonadaceae</taxon>
        <taxon>Billgrantia</taxon>
    </lineage>
</organism>
<keyword evidence="4 7" id="KW-0369">Histidine metabolism</keyword>
<comment type="cofactor">
    <cofactor evidence="7">
        <name>Zn(2+)</name>
        <dbReference type="ChEBI" id="CHEBI:29105"/>
    </cofactor>
    <cofactor evidence="7">
        <name>Fe(3+)</name>
        <dbReference type="ChEBI" id="CHEBI:29034"/>
    </cofactor>
    <text evidence="7">Binds 1 zinc or iron ion per subunit.</text>
</comment>
<dbReference type="InterPro" id="IPR011059">
    <property type="entry name" value="Metal-dep_hydrolase_composite"/>
</dbReference>
<dbReference type="Pfam" id="PF01979">
    <property type="entry name" value="Amidohydro_1"/>
    <property type="match status" value="1"/>
</dbReference>
<keyword evidence="3 7" id="KW-0378">Hydrolase</keyword>
<feature type="binding site" evidence="7">
    <location>
        <position position="142"/>
    </location>
    <ligand>
        <name>4-imidazolone-5-propanoate</name>
        <dbReference type="ChEBI" id="CHEBI:77893"/>
    </ligand>
</feature>
<dbReference type="RefSeq" id="WP_234272578.1">
    <property type="nucleotide sequence ID" value="NZ_JABFTT010000002.1"/>
</dbReference>
<feature type="binding site" evidence="7">
    <location>
        <position position="315"/>
    </location>
    <ligand>
        <name>Zn(2+)</name>
        <dbReference type="ChEBI" id="CHEBI:29105"/>
    </ligand>
</feature>
<feature type="binding site" evidence="7">
    <location>
        <position position="240"/>
    </location>
    <ligand>
        <name>Fe(3+)</name>
        <dbReference type="ChEBI" id="CHEBI:29034"/>
    </ligand>
</feature>
<reference evidence="9 10" key="1">
    <citation type="journal article" date="2021" name="Front. Microbiol.">
        <title>Aerobic Denitrification and Heterotrophic Sulfur Oxidation in the Genus Halomonas Revealed by Six Novel Species Characterizations and Genome-Based Analysis.</title>
        <authorList>
            <person name="Wang L."/>
            <person name="Shao Z."/>
        </authorList>
    </citation>
    <scope>NUCLEOTIDE SEQUENCE [LARGE SCALE GENOMIC DNA]</scope>
    <source>
        <strain evidence="9 10">MCCC 1A11036</strain>
    </source>
</reference>
<comment type="catalytic activity">
    <reaction evidence="7">
        <text>4-imidazolone-5-propanoate + H2O = N-formimidoyl-L-glutamate</text>
        <dbReference type="Rhea" id="RHEA:23660"/>
        <dbReference type="ChEBI" id="CHEBI:15377"/>
        <dbReference type="ChEBI" id="CHEBI:58928"/>
        <dbReference type="ChEBI" id="CHEBI:77893"/>
        <dbReference type="EC" id="3.5.2.7"/>
    </reaction>
</comment>
<keyword evidence="7" id="KW-0963">Cytoplasm</keyword>
<evidence type="ECO:0000256" key="4">
    <source>
        <dbReference type="ARBA" id="ARBA00022808"/>
    </source>
</evidence>
<feature type="binding site" evidence="7">
    <location>
        <position position="142"/>
    </location>
    <ligand>
        <name>N-formimidoyl-L-glutamate</name>
        <dbReference type="ChEBI" id="CHEBI:58928"/>
    </ligand>
</feature>
<feature type="binding site" evidence="7">
    <location>
        <position position="175"/>
    </location>
    <ligand>
        <name>4-imidazolone-5-propanoate</name>
        <dbReference type="ChEBI" id="CHEBI:77893"/>
    </ligand>
</feature>
<dbReference type="PANTHER" id="PTHR42752">
    <property type="entry name" value="IMIDAZOLONEPROPIONASE"/>
    <property type="match status" value="1"/>
</dbReference>
<comment type="similarity">
    <text evidence="7">Belongs to the metallo-dependent hydrolases superfamily. HutI family.</text>
</comment>
<evidence type="ECO:0000256" key="3">
    <source>
        <dbReference type="ARBA" id="ARBA00022801"/>
    </source>
</evidence>
<keyword evidence="6 7" id="KW-0408">Iron</keyword>
<dbReference type="SUPFAM" id="SSF51338">
    <property type="entry name" value="Composite domain of metallo-dependent hydrolases"/>
    <property type="match status" value="1"/>
</dbReference>
<dbReference type="GO" id="GO:0050480">
    <property type="term" value="F:imidazolonepropionase activity"/>
    <property type="evidence" value="ECO:0007669"/>
    <property type="project" value="UniProtKB-EC"/>
</dbReference>
<feature type="binding site" evidence="7">
    <location>
        <position position="317"/>
    </location>
    <ligand>
        <name>N-formimidoyl-L-glutamate</name>
        <dbReference type="ChEBI" id="CHEBI:58928"/>
    </ligand>
</feature>
<protein>
    <recommendedName>
        <fullName evidence="1 7">Imidazolonepropionase</fullName>
        <ecNumber evidence="1 7">3.5.2.7</ecNumber>
    </recommendedName>
    <alternativeName>
        <fullName evidence="7">Imidazolone-5-propionate hydrolase</fullName>
    </alternativeName>
</protein>
<evidence type="ECO:0000256" key="2">
    <source>
        <dbReference type="ARBA" id="ARBA00022723"/>
    </source>
</evidence>
<dbReference type="EC" id="3.5.2.7" evidence="1 7"/>
<feature type="domain" description="Amidohydrolase-related" evidence="8">
    <location>
        <begin position="61"/>
        <end position="386"/>
    </location>
</feature>
<dbReference type="Gene3D" id="3.20.20.140">
    <property type="entry name" value="Metal-dependent hydrolases"/>
    <property type="match status" value="1"/>
</dbReference>
<dbReference type="HAMAP" id="MF_00372">
    <property type="entry name" value="HutI"/>
    <property type="match status" value="1"/>
</dbReference>
<keyword evidence="2 7" id="KW-0479">Metal-binding</keyword>
<dbReference type="InterPro" id="IPR005920">
    <property type="entry name" value="HutI"/>
</dbReference>
<feature type="binding site" evidence="7">
    <location>
        <position position="70"/>
    </location>
    <ligand>
        <name>Zn(2+)</name>
        <dbReference type="ChEBI" id="CHEBI:29105"/>
    </ligand>
</feature>
<keyword evidence="10" id="KW-1185">Reference proteome</keyword>
<name>A0ABS9ABB0_9GAMM</name>
<evidence type="ECO:0000256" key="6">
    <source>
        <dbReference type="ARBA" id="ARBA00023004"/>
    </source>
</evidence>
<dbReference type="SUPFAM" id="SSF51556">
    <property type="entry name" value="Metallo-dependent hydrolases"/>
    <property type="match status" value="1"/>
</dbReference>
<dbReference type="InterPro" id="IPR006680">
    <property type="entry name" value="Amidohydro-rel"/>
</dbReference>
<feature type="binding site" evidence="7">
    <location>
        <position position="240"/>
    </location>
    <ligand>
        <name>Zn(2+)</name>
        <dbReference type="ChEBI" id="CHEBI:29105"/>
    </ligand>
</feature>
<dbReference type="Proteomes" id="UP001320122">
    <property type="component" value="Unassembled WGS sequence"/>
</dbReference>
<accession>A0ABS9ABB0</accession>
<feature type="binding site" evidence="7">
    <location>
        <position position="319"/>
    </location>
    <ligand>
        <name>N-formimidoyl-L-glutamate</name>
        <dbReference type="ChEBI" id="CHEBI:58928"/>
    </ligand>
</feature>
<dbReference type="EMBL" id="JABFTT010000002">
    <property type="protein sequence ID" value="MCE8019207.1"/>
    <property type="molecule type" value="Genomic_DNA"/>
</dbReference>
<gene>
    <name evidence="7" type="primary">hutI</name>
    <name evidence="9" type="ORF">HOP51_03605</name>
</gene>
<dbReference type="PANTHER" id="PTHR42752:SF1">
    <property type="entry name" value="IMIDAZOLONEPROPIONASE-RELATED"/>
    <property type="match status" value="1"/>
</dbReference>
<comment type="caution">
    <text evidence="9">The sequence shown here is derived from an EMBL/GenBank/DDBJ whole genome shotgun (WGS) entry which is preliminary data.</text>
</comment>
<evidence type="ECO:0000256" key="7">
    <source>
        <dbReference type="HAMAP-Rule" id="MF_00372"/>
    </source>
</evidence>
<dbReference type="CDD" id="cd01296">
    <property type="entry name" value="Imidazolone-5PH"/>
    <property type="match status" value="1"/>
</dbReference>
<evidence type="ECO:0000259" key="8">
    <source>
        <dbReference type="Pfam" id="PF01979"/>
    </source>
</evidence>
<evidence type="ECO:0000313" key="9">
    <source>
        <dbReference type="EMBL" id="MCE8019207.1"/>
    </source>
</evidence>
<dbReference type="InterPro" id="IPR032466">
    <property type="entry name" value="Metal_Hydrolase"/>
</dbReference>
<feature type="binding site" evidence="7">
    <location>
        <position position="70"/>
    </location>
    <ligand>
        <name>Fe(3+)</name>
        <dbReference type="ChEBI" id="CHEBI:29034"/>
    </ligand>
</feature>
<proteinExistence type="inferred from homology"/>
<sequence length="410" mass="43693">MTTHPPIRRLWRDVTLFDGMDTLPEPMAVIVEGGHIVRVVPSARLADDEAATCTLQGTGGVLTPGLVDCHTHLVFGGSRADEFESRLEGVSYEEIARRGGGILSTVHATRAASEEALFHAAKPRLEALMREGVTTVEIKSGYGLSVADELKMLRVARRLGEELPVRVVTTLLGAHALPPEYKDNSDGYIDLVCREMIPAAAAEGLADAVDVFCEKIAFSVTQCERVFEAAEAHGLPIKAHAEQLSNLGGSAMAARHGALSADHIEYLDVEGVSALHEAGSVAVLLPGAFHTLRETQLPPIAALREAGVPMAIATDANPGSSPLFMPTLMLNFACTLFRLTPREALAGMTAHGAQALGLHTQQLGRIVPGAPADLCQWDVESPAELAYAVQPGRLRQRVYGGEPTHVQGQH</sequence>
<feature type="binding site" evidence="7">
    <location>
        <position position="72"/>
    </location>
    <ligand>
        <name>Fe(3+)</name>
        <dbReference type="ChEBI" id="CHEBI:29034"/>
    </ligand>
</feature>
<feature type="binding site" evidence="7">
    <location>
        <position position="243"/>
    </location>
    <ligand>
        <name>4-imidazolone-5-propanoate</name>
        <dbReference type="ChEBI" id="CHEBI:77893"/>
    </ligand>
</feature>
<comment type="subcellular location">
    <subcellularLocation>
        <location evidence="7">Cytoplasm</location>
    </subcellularLocation>
</comment>